<organism evidence="1 2">
    <name type="scientific">Gymnopus androsaceus JB14</name>
    <dbReference type="NCBI Taxonomy" id="1447944"/>
    <lineage>
        <taxon>Eukaryota</taxon>
        <taxon>Fungi</taxon>
        <taxon>Dikarya</taxon>
        <taxon>Basidiomycota</taxon>
        <taxon>Agaricomycotina</taxon>
        <taxon>Agaricomycetes</taxon>
        <taxon>Agaricomycetidae</taxon>
        <taxon>Agaricales</taxon>
        <taxon>Marasmiineae</taxon>
        <taxon>Omphalotaceae</taxon>
        <taxon>Gymnopus</taxon>
    </lineage>
</organism>
<gene>
    <name evidence="1" type="ORF">BT96DRAFT_224517</name>
</gene>
<evidence type="ECO:0000313" key="2">
    <source>
        <dbReference type="Proteomes" id="UP000799118"/>
    </source>
</evidence>
<evidence type="ECO:0000313" key="1">
    <source>
        <dbReference type="EMBL" id="KAE9393421.1"/>
    </source>
</evidence>
<dbReference type="Proteomes" id="UP000799118">
    <property type="component" value="Unassembled WGS sequence"/>
</dbReference>
<dbReference type="AlphaFoldDB" id="A0A6A4H5M5"/>
<dbReference type="EMBL" id="ML769572">
    <property type="protein sequence ID" value="KAE9393421.1"/>
    <property type="molecule type" value="Genomic_DNA"/>
</dbReference>
<dbReference type="OrthoDB" id="2919327at2759"/>
<accession>A0A6A4H5M5</accession>
<proteinExistence type="predicted"/>
<reference evidence="1" key="1">
    <citation type="journal article" date="2019" name="Environ. Microbiol.">
        <title>Fungal ecological strategies reflected in gene transcription - a case study of two litter decomposers.</title>
        <authorList>
            <person name="Barbi F."/>
            <person name="Kohler A."/>
            <person name="Barry K."/>
            <person name="Baskaran P."/>
            <person name="Daum C."/>
            <person name="Fauchery L."/>
            <person name="Ihrmark K."/>
            <person name="Kuo A."/>
            <person name="LaButti K."/>
            <person name="Lipzen A."/>
            <person name="Morin E."/>
            <person name="Grigoriev I.V."/>
            <person name="Henrissat B."/>
            <person name="Lindahl B."/>
            <person name="Martin F."/>
        </authorList>
    </citation>
    <scope>NUCLEOTIDE SEQUENCE</scope>
    <source>
        <strain evidence="1">JB14</strain>
    </source>
</reference>
<protein>
    <submittedName>
        <fullName evidence="1">Uncharacterized protein</fullName>
    </submittedName>
</protein>
<name>A0A6A4H5M5_9AGAR</name>
<sequence length="167" mass="18725">MSAPKLFQNASHFTIQGSEFNAVAGDIVTNNFHGPTTTSISGKTFRVLPCGDVFIIQHVHEKKLDSVKAVRSINTVQVVGLGESRKFTAVIYKGPQARQAFQDDLGRYSRTWHPNVAQLFGVIQSDIPAMIFHSELIPITYFANQYASNPFAQAYLRHRYLIGWKLL</sequence>
<keyword evidence="2" id="KW-1185">Reference proteome</keyword>